<dbReference type="STRING" id="521011.Mpal_0687"/>
<evidence type="ECO:0000256" key="1">
    <source>
        <dbReference type="ARBA" id="ARBA00004651"/>
    </source>
</evidence>
<protein>
    <submittedName>
        <fullName evidence="9">Peptidase A24A prepilin type IV</fullName>
    </submittedName>
</protein>
<feature type="transmembrane region" description="Helical" evidence="6">
    <location>
        <begin position="36"/>
        <end position="53"/>
    </location>
</feature>
<feature type="domain" description="Prepilin type IV endopeptidase peptidase" evidence="7">
    <location>
        <begin position="14"/>
        <end position="128"/>
    </location>
</feature>
<dbReference type="Pfam" id="PF01478">
    <property type="entry name" value="Peptidase_A24"/>
    <property type="match status" value="1"/>
</dbReference>
<dbReference type="eggNOG" id="arCOG02298">
    <property type="taxonomic scope" value="Archaea"/>
</dbReference>
<accession>B8GFK6</accession>
<proteinExistence type="predicted"/>
<evidence type="ECO:0000259" key="7">
    <source>
        <dbReference type="Pfam" id="PF01478"/>
    </source>
</evidence>
<reference evidence="9 10" key="1">
    <citation type="journal article" date="2015" name="Genome Announc.">
        <title>Complete Genome Sequence of Methanosphaerula palustris E1-9CT, a Hydrogenotrophic Methanogen Isolated from a Minerotrophic Fen Peatland.</title>
        <authorList>
            <person name="Cadillo-Quiroz H."/>
            <person name="Browne P."/>
            <person name="Kyrpides N."/>
            <person name="Woyke T."/>
            <person name="Goodwin L."/>
            <person name="Detter C."/>
            <person name="Yavitt J.B."/>
            <person name="Zinder S.H."/>
        </authorList>
    </citation>
    <scope>NUCLEOTIDE SEQUENCE [LARGE SCALE GENOMIC DNA]</scope>
    <source>
        <strain evidence="10">ATCC BAA-1556 / DSM 19958 / E1-9c</strain>
    </source>
</reference>
<evidence type="ECO:0000256" key="3">
    <source>
        <dbReference type="ARBA" id="ARBA00022692"/>
    </source>
</evidence>
<dbReference type="EMBL" id="CP001338">
    <property type="protein sequence ID" value="ACL16054.1"/>
    <property type="molecule type" value="Genomic_DNA"/>
</dbReference>
<dbReference type="RefSeq" id="WP_012617373.1">
    <property type="nucleotide sequence ID" value="NC_011832.1"/>
</dbReference>
<keyword evidence="4 6" id="KW-1133">Transmembrane helix</keyword>
<dbReference type="PANTHER" id="PTHR36506">
    <property type="entry name" value="PREFLAGELLIN PEPTIDASE"/>
    <property type="match status" value="1"/>
</dbReference>
<feature type="transmembrane region" description="Helical" evidence="6">
    <location>
        <begin position="113"/>
        <end position="136"/>
    </location>
</feature>
<dbReference type="PANTHER" id="PTHR36506:SF1">
    <property type="entry name" value="PREFLAGELLIN PEPTIDASE"/>
    <property type="match status" value="1"/>
</dbReference>
<comment type="subcellular location">
    <subcellularLocation>
        <location evidence="1">Cell membrane</location>
        <topology evidence="1">Multi-pass membrane protein</topology>
    </subcellularLocation>
</comment>
<evidence type="ECO:0000256" key="6">
    <source>
        <dbReference type="SAM" id="Phobius"/>
    </source>
</evidence>
<keyword evidence="2" id="KW-1003">Cell membrane</keyword>
<dbReference type="TCDB" id="1.A.54.4.5">
    <property type="family name" value="the presenilin er ca(2+) leak channel (presenilin) family"/>
</dbReference>
<evidence type="ECO:0000259" key="8">
    <source>
        <dbReference type="Pfam" id="PF06847"/>
    </source>
</evidence>
<keyword evidence="10" id="KW-1185">Reference proteome</keyword>
<dbReference type="HOGENOM" id="CLU_1067984_0_0_2"/>
<evidence type="ECO:0000256" key="2">
    <source>
        <dbReference type="ARBA" id="ARBA00022475"/>
    </source>
</evidence>
<feature type="transmembrane region" description="Helical" evidence="6">
    <location>
        <begin position="225"/>
        <end position="247"/>
    </location>
</feature>
<dbReference type="GeneID" id="7271832"/>
<organism evidence="9 10">
    <name type="scientific">Methanosphaerula palustris (strain ATCC BAA-1556 / DSM 19958 / E1-9c)</name>
    <dbReference type="NCBI Taxonomy" id="521011"/>
    <lineage>
        <taxon>Archaea</taxon>
        <taxon>Methanobacteriati</taxon>
        <taxon>Methanobacteriota</taxon>
        <taxon>Stenosarchaea group</taxon>
        <taxon>Methanomicrobia</taxon>
        <taxon>Methanomicrobiales</taxon>
        <taxon>Methanoregulaceae</taxon>
        <taxon>Methanosphaerula</taxon>
    </lineage>
</organism>
<evidence type="ECO:0000313" key="10">
    <source>
        <dbReference type="Proteomes" id="UP000002457"/>
    </source>
</evidence>
<gene>
    <name evidence="9" type="ordered locus">Mpal_0687</name>
</gene>
<evidence type="ECO:0000256" key="4">
    <source>
        <dbReference type="ARBA" id="ARBA00022989"/>
    </source>
</evidence>
<dbReference type="OrthoDB" id="19094at2157"/>
<evidence type="ECO:0000256" key="5">
    <source>
        <dbReference type="ARBA" id="ARBA00023136"/>
    </source>
</evidence>
<keyword evidence="3 6" id="KW-0812">Transmembrane</keyword>
<feature type="transmembrane region" description="Helical" evidence="6">
    <location>
        <begin position="65"/>
        <end position="93"/>
    </location>
</feature>
<feature type="domain" description="Preflagellin peptidase C-terminal" evidence="8">
    <location>
        <begin position="146"/>
        <end position="248"/>
    </location>
</feature>
<dbReference type="InterPro" id="IPR009655">
    <property type="entry name" value="Preflagellin_peptidase_C"/>
</dbReference>
<dbReference type="AlphaFoldDB" id="B8GFK6"/>
<dbReference type="InterPro" id="IPR052218">
    <property type="entry name" value="Preflagellin_Peptidase"/>
</dbReference>
<dbReference type="InterPro" id="IPR000045">
    <property type="entry name" value="Prepilin_IV_endopep_pep"/>
</dbReference>
<evidence type="ECO:0000313" key="9">
    <source>
        <dbReference type="EMBL" id="ACL16054.1"/>
    </source>
</evidence>
<dbReference type="Proteomes" id="UP000002457">
    <property type="component" value="Chromosome"/>
</dbReference>
<name>B8GFK6_METPE</name>
<dbReference type="Gene3D" id="1.20.120.1220">
    <property type="match status" value="1"/>
</dbReference>
<dbReference type="Pfam" id="PF06847">
    <property type="entry name" value="Arc_PepC_II"/>
    <property type="match status" value="1"/>
</dbReference>
<dbReference type="GO" id="GO:0005886">
    <property type="term" value="C:plasma membrane"/>
    <property type="evidence" value="ECO:0007669"/>
    <property type="project" value="UniProtKB-SubCell"/>
</dbReference>
<dbReference type="KEGG" id="mpl:Mpal_0687"/>
<dbReference type="GO" id="GO:0004190">
    <property type="term" value="F:aspartic-type endopeptidase activity"/>
    <property type="evidence" value="ECO:0007669"/>
    <property type="project" value="InterPro"/>
</dbReference>
<sequence length="260" mass="29081" precursor="true">MMIIPLLIAAVAIGFTLLYASVLDIRDRRVPFKTWYPMLVISVPAAVLFYLTLSDWTLGGRYLIAALIFSGFFYLCASFGLFGGADAWALIFISLLIPTFPAQPLLGYTATGFFPFTVLVNSLIFALIAPVGIFLINRIRGNRGPLICQFMGFPVNSADLTRTYGFVMEEFSLEGGALQRRYFGFFETLKMMLGGRQRVYTRNLRLHPGDYVEETRLYRKAGTVWISYAVPFIVPITAGLLMSLTVGDPIYWLLARMIAG</sequence>
<keyword evidence="5 6" id="KW-0472">Membrane</keyword>